<dbReference type="InterPro" id="IPR006139">
    <property type="entry name" value="D-isomer_2_OHA_DH_cat_dom"/>
</dbReference>
<evidence type="ECO:0000259" key="5">
    <source>
        <dbReference type="Pfam" id="PF00389"/>
    </source>
</evidence>
<name>A0A5D0WK74_9FIRM</name>
<dbReference type="PANTHER" id="PTHR43761:SF1">
    <property type="entry name" value="D-ISOMER SPECIFIC 2-HYDROXYACID DEHYDROGENASE CATALYTIC DOMAIN-CONTAINING PROTEIN-RELATED"/>
    <property type="match status" value="1"/>
</dbReference>
<dbReference type="PROSITE" id="PS00671">
    <property type="entry name" value="D_2_HYDROXYACID_DH_3"/>
    <property type="match status" value="1"/>
</dbReference>
<dbReference type="InterPro" id="IPR006140">
    <property type="entry name" value="D-isomer_DH_NAD-bd"/>
</dbReference>
<dbReference type="Proteomes" id="UP000322619">
    <property type="component" value="Unassembled WGS sequence"/>
</dbReference>
<dbReference type="GO" id="GO:0047545">
    <property type="term" value="F:(S)-2-hydroxyglutarate dehydrogenase activity"/>
    <property type="evidence" value="ECO:0007669"/>
    <property type="project" value="UniProtKB-ARBA"/>
</dbReference>
<protein>
    <submittedName>
        <fullName evidence="7">D-2-hydroxyacid dehydrogenase</fullName>
    </submittedName>
</protein>
<dbReference type="PROSITE" id="PS00670">
    <property type="entry name" value="D_2_HYDROXYACID_DH_2"/>
    <property type="match status" value="1"/>
</dbReference>
<gene>
    <name evidence="7" type="ORF">FXB42_10355</name>
</gene>
<keyword evidence="3" id="KW-0520">NAD</keyword>
<dbReference type="InterPro" id="IPR029753">
    <property type="entry name" value="D-isomer_DH_CS"/>
</dbReference>
<dbReference type="Pfam" id="PF02826">
    <property type="entry name" value="2-Hacid_dh_C"/>
    <property type="match status" value="1"/>
</dbReference>
<comment type="caution">
    <text evidence="7">The sequence shown here is derived from an EMBL/GenBank/DDBJ whole genome shotgun (WGS) entry which is preliminary data.</text>
</comment>
<dbReference type="EMBL" id="VSLA01000024">
    <property type="protein sequence ID" value="TYC84732.1"/>
    <property type="molecule type" value="Genomic_DNA"/>
</dbReference>
<accession>A0A5D0WK74</accession>
<dbReference type="InterPro" id="IPR050418">
    <property type="entry name" value="D-iso_2-hydroxyacid_DH_PdxB"/>
</dbReference>
<organism evidence="7 8">
    <name type="scientific">Acetobacterium wieringae</name>
    <dbReference type="NCBI Taxonomy" id="52694"/>
    <lineage>
        <taxon>Bacteria</taxon>
        <taxon>Bacillati</taxon>
        <taxon>Bacillota</taxon>
        <taxon>Clostridia</taxon>
        <taxon>Eubacteriales</taxon>
        <taxon>Eubacteriaceae</taxon>
        <taxon>Acetobacterium</taxon>
    </lineage>
</organism>
<comment type="similarity">
    <text evidence="1 4">Belongs to the D-isomer specific 2-hydroxyacid dehydrogenase family.</text>
</comment>
<dbReference type="GO" id="GO:0004617">
    <property type="term" value="F:phosphoglycerate dehydrogenase activity"/>
    <property type="evidence" value="ECO:0007669"/>
    <property type="project" value="UniProtKB-ARBA"/>
</dbReference>
<sequence>MKIVVLDGYALNPGDLSWDSLKKLGELTVYDRTPEAEVAGRIGDAKIIFTNKTPITKETLERCPQIKYIGVLATGYNVVDVVAATERGITVTNIPSYGTDAVSQFAIALLLELCHRIGDHADSVLAGDWANKPDWCYWNHPLIELSGKTMGIIGYGKIGQRTGHIAQAMGMTVLANDVTKYPELESETCHYVSLDQLYQKADVIVLHVPLFSYTREMINATSIAKMKKGVLIINNSRGQLINEVDLRDALNSGKVGGAAVDVVSTEPIKLNNPLLQAQNIIITPHISWAPRESRQRLLDIAVDNLLCYLKGEQRNVVSG</sequence>
<dbReference type="SUPFAM" id="SSF51735">
    <property type="entry name" value="NAD(P)-binding Rossmann-fold domains"/>
    <property type="match status" value="1"/>
</dbReference>
<evidence type="ECO:0000256" key="4">
    <source>
        <dbReference type="RuleBase" id="RU003719"/>
    </source>
</evidence>
<dbReference type="GO" id="GO:0051287">
    <property type="term" value="F:NAD binding"/>
    <property type="evidence" value="ECO:0007669"/>
    <property type="project" value="InterPro"/>
</dbReference>
<proteinExistence type="inferred from homology"/>
<reference evidence="7 8" key="1">
    <citation type="submission" date="2019-08" db="EMBL/GenBank/DDBJ databases">
        <title>Isolation and enrichment of carboxydotrophic bacteria from anaerobic sludge for the production of bio-based chemicals from syngas.</title>
        <authorList>
            <person name="Antares A.L."/>
            <person name="Moreira J."/>
            <person name="Diender M."/>
            <person name="Parshina S.N."/>
            <person name="Stams A.J.M."/>
            <person name="Alves M."/>
            <person name="Alves J.I."/>
            <person name="Sousa D.Z."/>
        </authorList>
    </citation>
    <scope>NUCLEOTIDE SEQUENCE [LARGE SCALE GENOMIC DNA]</scope>
    <source>
        <strain evidence="7 8">JM</strain>
    </source>
</reference>
<dbReference type="Gene3D" id="3.40.50.720">
    <property type="entry name" value="NAD(P)-binding Rossmann-like Domain"/>
    <property type="match status" value="2"/>
</dbReference>
<evidence type="ECO:0000256" key="3">
    <source>
        <dbReference type="ARBA" id="ARBA00023027"/>
    </source>
</evidence>
<dbReference type="PANTHER" id="PTHR43761">
    <property type="entry name" value="D-ISOMER SPECIFIC 2-HYDROXYACID DEHYDROGENASE FAMILY PROTEIN (AFU_ORTHOLOGUE AFUA_1G13630)"/>
    <property type="match status" value="1"/>
</dbReference>
<dbReference type="FunFam" id="3.40.50.720:FF:000041">
    <property type="entry name" value="D-3-phosphoglycerate dehydrogenase"/>
    <property type="match status" value="1"/>
</dbReference>
<dbReference type="Pfam" id="PF00389">
    <property type="entry name" value="2-Hacid_dh"/>
    <property type="match status" value="1"/>
</dbReference>
<dbReference type="GO" id="GO:0006564">
    <property type="term" value="P:L-serine biosynthetic process"/>
    <property type="evidence" value="ECO:0007669"/>
    <property type="project" value="UniProtKB-ARBA"/>
</dbReference>
<evidence type="ECO:0000256" key="2">
    <source>
        <dbReference type="ARBA" id="ARBA00023002"/>
    </source>
</evidence>
<dbReference type="AlphaFoldDB" id="A0A5D0WK74"/>
<keyword evidence="2 4" id="KW-0560">Oxidoreductase</keyword>
<evidence type="ECO:0000259" key="6">
    <source>
        <dbReference type="Pfam" id="PF02826"/>
    </source>
</evidence>
<dbReference type="RefSeq" id="WP_148637738.1">
    <property type="nucleotide sequence ID" value="NZ_VSLA01000024.1"/>
</dbReference>
<feature type="domain" description="D-isomer specific 2-hydroxyacid dehydrogenase catalytic" evidence="5">
    <location>
        <begin position="17"/>
        <end position="317"/>
    </location>
</feature>
<evidence type="ECO:0000256" key="1">
    <source>
        <dbReference type="ARBA" id="ARBA00005854"/>
    </source>
</evidence>
<dbReference type="CDD" id="cd12162">
    <property type="entry name" value="2-Hacid_dh_4"/>
    <property type="match status" value="1"/>
</dbReference>
<dbReference type="InterPro" id="IPR036291">
    <property type="entry name" value="NAD(P)-bd_dom_sf"/>
</dbReference>
<dbReference type="SUPFAM" id="SSF52283">
    <property type="entry name" value="Formate/glycerate dehydrogenase catalytic domain-like"/>
    <property type="match status" value="1"/>
</dbReference>
<evidence type="ECO:0000313" key="8">
    <source>
        <dbReference type="Proteomes" id="UP000322619"/>
    </source>
</evidence>
<feature type="domain" description="D-isomer specific 2-hydroxyacid dehydrogenase NAD-binding" evidence="6">
    <location>
        <begin position="107"/>
        <end position="287"/>
    </location>
</feature>
<evidence type="ECO:0000313" key="7">
    <source>
        <dbReference type="EMBL" id="TYC84732.1"/>
    </source>
</evidence>